<accession>A0A1H8LCZ2</accession>
<keyword evidence="1" id="KW-0812">Transmembrane</keyword>
<keyword evidence="3" id="KW-1185">Reference proteome</keyword>
<reference evidence="3" key="1">
    <citation type="submission" date="2016-10" db="EMBL/GenBank/DDBJ databases">
        <authorList>
            <person name="Varghese N."/>
            <person name="Submissions S."/>
        </authorList>
    </citation>
    <scope>NUCLEOTIDE SEQUENCE [LARGE SCALE GENOMIC DNA]</scope>
    <source>
        <strain evidence="3">Nm76</strain>
    </source>
</reference>
<evidence type="ECO:0000256" key="1">
    <source>
        <dbReference type="SAM" id="Phobius"/>
    </source>
</evidence>
<dbReference type="AlphaFoldDB" id="A0A1H8LCZ2"/>
<evidence type="ECO:0000313" key="2">
    <source>
        <dbReference type="EMBL" id="SEO03032.1"/>
    </source>
</evidence>
<dbReference type="EMBL" id="FODO01000003">
    <property type="protein sequence ID" value="SEO03032.1"/>
    <property type="molecule type" value="Genomic_DNA"/>
</dbReference>
<name>A0A1H8LCZ2_9PROT</name>
<protein>
    <submittedName>
        <fullName evidence="2">Uncharacterized protein</fullName>
    </submittedName>
</protein>
<feature type="transmembrane region" description="Helical" evidence="1">
    <location>
        <begin position="34"/>
        <end position="58"/>
    </location>
</feature>
<keyword evidence="1" id="KW-0472">Membrane</keyword>
<dbReference type="STRING" id="42354.SAMN05216333_103144"/>
<organism evidence="2 3">
    <name type="scientific">Nitrosomonas oligotropha</name>
    <dbReference type="NCBI Taxonomy" id="42354"/>
    <lineage>
        <taxon>Bacteria</taxon>
        <taxon>Pseudomonadati</taxon>
        <taxon>Pseudomonadota</taxon>
        <taxon>Betaproteobacteria</taxon>
        <taxon>Nitrosomonadales</taxon>
        <taxon>Nitrosomonadaceae</taxon>
        <taxon>Nitrosomonas</taxon>
    </lineage>
</organism>
<gene>
    <name evidence="2" type="ORF">SAMN05216333_103144</name>
</gene>
<proteinExistence type="predicted"/>
<evidence type="ECO:0000313" key="3">
    <source>
        <dbReference type="Proteomes" id="UP000198814"/>
    </source>
</evidence>
<dbReference type="Proteomes" id="UP000198814">
    <property type="component" value="Unassembled WGS sequence"/>
</dbReference>
<keyword evidence="1" id="KW-1133">Transmembrane helix</keyword>
<sequence length="72" mass="8243">MCITNTRKLLLLTLPDFGLFLLEARAPDAKAQSWRIVFFLLAVPDYMHNPLLIIAILAHLRNIFDTNSNFTV</sequence>